<name>A0ABR1DAT9_NECAM</name>
<evidence type="ECO:0000313" key="1">
    <source>
        <dbReference type="EMBL" id="KAK6747613.1"/>
    </source>
</evidence>
<reference evidence="1 2" key="1">
    <citation type="submission" date="2023-08" db="EMBL/GenBank/DDBJ databases">
        <title>A Necator americanus chromosomal reference genome.</title>
        <authorList>
            <person name="Ilik V."/>
            <person name="Petrzelkova K.J."/>
            <person name="Pardy F."/>
            <person name="Fuh T."/>
            <person name="Niatou-Singa F.S."/>
            <person name="Gouil Q."/>
            <person name="Baker L."/>
            <person name="Ritchie M.E."/>
            <person name="Jex A.R."/>
            <person name="Gazzola D."/>
            <person name="Li H."/>
            <person name="Toshio Fujiwara R."/>
            <person name="Zhan B."/>
            <person name="Aroian R.V."/>
            <person name="Pafco B."/>
            <person name="Schwarz E.M."/>
        </authorList>
    </citation>
    <scope>NUCLEOTIDE SEQUENCE [LARGE SCALE GENOMIC DNA]</scope>
    <source>
        <strain evidence="1 2">Aroian</strain>
        <tissue evidence="1">Whole animal</tissue>
    </source>
</reference>
<proteinExistence type="predicted"/>
<comment type="caution">
    <text evidence="1">The sequence shown here is derived from an EMBL/GenBank/DDBJ whole genome shotgun (WGS) entry which is preliminary data.</text>
</comment>
<sequence length="170" mass="18803">MSDALREHGATTNICLVAVKCRSLSLRTLSSQLQQAHTPTEIDEDYQKNGFYGEFNALISKVSTQQAVIVGIDANAKMELKQQSNVLGKWYYTVEQTSVNENSLEDLCGQMRQGTTSLPSDERHKSKMSTLKLQFDRGLSLEYLPVSDTRKSKAAGTSYSISITAHFSSA</sequence>
<evidence type="ECO:0000313" key="2">
    <source>
        <dbReference type="Proteomes" id="UP001303046"/>
    </source>
</evidence>
<accession>A0ABR1DAT9</accession>
<organism evidence="1 2">
    <name type="scientific">Necator americanus</name>
    <name type="common">Human hookworm</name>
    <dbReference type="NCBI Taxonomy" id="51031"/>
    <lineage>
        <taxon>Eukaryota</taxon>
        <taxon>Metazoa</taxon>
        <taxon>Ecdysozoa</taxon>
        <taxon>Nematoda</taxon>
        <taxon>Chromadorea</taxon>
        <taxon>Rhabditida</taxon>
        <taxon>Rhabditina</taxon>
        <taxon>Rhabditomorpha</taxon>
        <taxon>Strongyloidea</taxon>
        <taxon>Ancylostomatidae</taxon>
        <taxon>Bunostominae</taxon>
        <taxon>Necator</taxon>
    </lineage>
</organism>
<gene>
    <name evidence="1" type="primary">Necator_chrIV.g13962</name>
    <name evidence="1" type="ORF">RB195_000669</name>
</gene>
<dbReference type="EMBL" id="JAVFWL010000004">
    <property type="protein sequence ID" value="KAK6747613.1"/>
    <property type="molecule type" value="Genomic_DNA"/>
</dbReference>
<keyword evidence="2" id="KW-1185">Reference proteome</keyword>
<dbReference type="Proteomes" id="UP001303046">
    <property type="component" value="Unassembled WGS sequence"/>
</dbReference>
<protein>
    <submittedName>
        <fullName evidence="1">Uncharacterized protein</fullName>
    </submittedName>
</protein>